<evidence type="ECO:0000256" key="1">
    <source>
        <dbReference type="ARBA" id="ARBA00022614"/>
    </source>
</evidence>
<sequence>MMSATSEADLLRKSKVELQALALQVGLKKSGVGWPTCCPPKGSKEDIVRALLQFQTEQGADERLPSAETSPARTIAKALEPVTATARPDDATVPTTPPRTPSRTIPSVIVTPKAAPPTSSTQMLFATAQSAATQPTLSAVPAHPQLPAKDLHAIATMAISDAQASGTANLADFHLDRFPALMDRGLEWLRTPSVAHNLTQLHLQNNYLTELPSEIGALQALRVLDLSHNELTSLPDALFSCPKLHSLTLTSNKLQTLSPMISQCKHLFVLILHDNLLSELPYTLGHLKHLRELGIGYQPLLRRLPPNLALLKDHLDSLWFRGRNDFSNVPAAKLLDKDAVMQILQAELRTRVTQNTSMAVLNNLLGNIRVSPMSTPSKAYFSTPPTSRGRSSLVDRTNLAQPNFGGKSSNLAKTRFAYDTETDQSRQRGAYTPPRVARAQVEPERTWACLFAVLDTNVAVEPAQMRDLLDLLNHYRGVTVVIPRTTMFELEHIKKRTDPAGHAARSAIRLFNARLSKRDPQFRLQRIKEELNAQKLKLSQDHRILDCAMFFQERVAQYKLGDHVVLLTGDVGLQAAAAAERVEWNTVHQLRRNLSRR</sequence>
<dbReference type="PANTHER" id="PTHR48051">
    <property type="match status" value="1"/>
</dbReference>
<dbReference type="SMART" id="SM00364">
    <property type="entry name" value="LRR_BAC"/>
    <property type="match status" value="2"/>
</dbReference>
<dbReference type="InParanoid" id="A9V6I5"/>
<evidence type="ECO:0000313" key="5">
    <source>
        <dbReference type="EMBL" id="EDQ86812.1"/>
    </source>
</evidence>
<gene>
    <name evidence="5" type="ORF">MONBRDRAFT_27957</name>
</gene>
<feature type="region of interest" description="Disordered" evidence="3">
    <location>
        <begin position="84"/>
        <end position="105"/>
    </location>
</feature>
<dbReference type="InterPro" id="IPR032675">
    <property type="entry name" value="LRR_dom_sf"/>
</dbReference>
<organism evidence="5 6">
    <name type="scientific">Monosiga brevicollis</name>
    <name type="common">Choanoflagellate</name>
    <dbReference type="NCBI Taxonomy" id="81824"/>
    <lineage>
        <taxon>Eukaryota</taxon>
        <taxon>Choanoflagellata</taxon>
        <taxon>Craspedida</taxon>
        <taxon>Salpingoecidae</taxon>
        <taxon>Monosiga</taxon>
    </lineage>
</organism>
<dbReference type="OMA" id="RIMECAL"/>
<dbReference type="KEGG" id="mbr:MONBRDRAFT_27957"/>
<evidence type="ECO:0000313" key="6">
    <source>
        <dbReference type="Proteomes" id="UP000001357"/>
    </source>
</evidence>
<dbReference type="SUPFAM" id="SSF52058">
    <property type="entry name" value="L domain-like"/>
    <property type="match status" value="1"/>
</dbReference>
<dbReference type="InterPro" id="IPR003591">
    <property type="entry name" value="Leu-rich_rpt_typical-subtyp"/>
</dbReference>
<proteinExistence type="predicted"/>
<dbReference type="STRING" id="81824.A9V6I5"/>
<dbReference type="eggNOG" id="KOG0619">
    <property type="taxonomic scope" value="Eukaryota"/>
</dbReference>
<dbReference type="InterPro" id="IPR029060">
    <property type="entry name" value="PIN-like_dom_sf"/>
</dbReference>
<name>A9V6I5_MONBE</name>
<dbReference type="CDD" id="cd09880">
    <property type="entry name" value="PIN_Smg5-6-like"/>
    <property type="match status" value="1"/>
</dbReference>
<evidence type="ECO:0000256" key="2">
    <source>
        <dbReference type="ARBA" id="ARBA00022737"/>
    </source>
</evidence>
<dbReference type="Gene3D" id="3.40.50.1010">
    <property type="entry name" value="5'-nuclease"/>
    <property type="match status" value="1"/>
</dbReference>
<dbReference type="SUPFAM" id="SSF88723">
    <property type="entry name" value="PIN domain-like"/>
    <property type="match status" value="1"/>
</dbReference>
<keyword evidence="6" id="KW-1185">Reference proteome</keyword>
<feature type="domain" description="PIN" evidence="4">
    <location>
        <begin position="450"/>
        <end position="575"/>
    </location>
</feature>
<dbReference type="AlphaFoldDB" id="A9V6I5"/>
<dbReference type="PANTHER" id="PTHR48051:SF1">
    <property type="entry name" value="RAS SUPPRESSOR PROTEIN 1"/>
    <property type="match status" value="1"/>
</dbReference>
<dbReference type="Pfam" id="PF13638">
    <property type="entry name" value="PIN_4"/>
    <property type="match status" value="1"/>
</dbReference>
<dbReference type="SMART" id="SM00670">
    <property type="entry name" value="PINc"/>
    <property type="match status" value="1"/>
</dbReference>
<dbReference type="InterPro" id="IPR002716">
    <property type="entry name" value="PIN_dom"/>
</dbReference>
<keyword evidence="2" id="KW-0677">Repeat</keyword>
<dbReference type="InterPro" id="IPR050216">
    <property type="entry name" value="LRR_domain-containing"/>
</dbReference>
<dbReference type="Pfam" id="PF13855">
    <property type="entry name" value="LRR_8"/>
    <property type="match status" value="1"/>
</dbReference>
<evidence type="ECO:0000256" key="3">
    <source>
        <dbReference type="SAM" id="MobiDB-lite"/>
    </source>
</evidence>
<dbReference type="GeneID" id="5893667"/>
<protein>
    <recommendedName>
        <fullName evidence="4">PIN domain-containing protein</fullName>
    </recommendedName>
</protein>
<accession>A9V6I5</accession>
<evidence type="ECO:0000259" key="4">
    <source>
        <dbReference type="SMART" id="SM00670"/>
    </source>
</evidence>
<dbReference type="Gene3D" id="3.80.10.10">
    <property type="entry name" value="Ribonuclease Inhibitor"/>
    <property type="match status" value="1"/>
</dbReference>
<dbReference type="SMART" id="SM00369">
    <property type="entry name" value="LRR_TYP"/>
    <property type="match status" value="4"/>
</dbReference>
<dbReference type="RefSeq" id="XP_001748357.1">
    <property type="nucleotide sequence ID" value="XM_001748305.1"/>
</dbReference>
<dbReference type="InterPro" id="IPR001611">
    <property type="entry name" value="Leu-rich_rpt"/>
</dbReference>
<dbReference type="Proteomes" id="UP000001357">
    <property type="component" value="Unassembled WGS sequence"/>
</dbReference>
<dbReference type="EMBL" id="CH991563">
    <property type="protein sequence ID" value="EDQ86812.1"/>
    <property type="molecule type" value="Genomic_DNA"/>
</dbReference>
<keyword evidence="1" id="KW-0433">Leucine-rich repeat</keyword>
<feature type="compositionally biased region" description="Low complexity" evidence="3">
    <location>
        <begin position="84"/>
        <end position="94"/>
    </location>
</feature>
<reference evidence="5 6" key="1">
    <citation type="journal article" date="2008" name="Nature">
        <title>The genome of the choanoflagellate Monosiga brevicollis and the origin of metazoans.</title>
        <authorList>
            <consortium name="JGI Sequencing"/>
            <person name="King N."/>
            <person name="Westbrook M.J."/>
            <person name="Young S.L."/>
            <person name="Kuo A."/>
            <person name="Abedin M."/>
            <person name="Chapman J."/>
            <person name="Fairclough S."/>
            <person name="Hellsten U."/>
            <person name="Isogai Y."/>
            <person name="Letunic I."/>
            <person name="Marr M."/>
            <person name="Pincus D."/>
            <person name="Putnam N."/>
            <person name="Rokas A."/>
            <person name="Wright K.J."/>
            <person name="Zuzow R."/>
            <person name="Dirks W."/>
            <person name="Good M."/>
            <person name="Goodstein D."/>
            <person name="Lemons D."/>
            <person name="Li W."/>
            <person name="Lyons J.B."/>
            <person name="Morris A."/>
            <person name="Nichols S."/>
            <person name="Richter D.J."/>
            <person name="Salamov A."/>
            <person name="Bork P."/>
            <person name="Lim W.A."/>
            <person name="Manning G."/>
            <person name="Miller W.T."/>
            <person name="McGinnis W."/>
            <person name="Shapiro H."/>
            <person name="Tjian R."/>
            <person name="Grigoriev I.V."/>
            <person name="Rokhsar D."/>
        </authorList>
    </citation>
    <scope>NUCLEOTIDE SEQUENCE [LARGE SCALE GENOMIC DNA]</scope>
    <source>
        <strain evidence="6">MX1 / ATCC 50154</strain>
    </source>
</reference>
<dbReference type="PROSITE" id="PS51450">
    <property type="entry name" value="LRR"/>
    <property type="match status" value="2"/>
</dbReference>